<keyword evidence="6" id="KW-0732">Signal</keyword>
<feature type="signal peptide" evidence="6">
    <location>
        <begin position="1"/>
        <end position="24"/>
    </location>
</feature>
<feature type="compositionally biased region" description="Acidic residues" evidence="5">
    <location>
        <begin position="356"/>
        <end position="380"/>
    </location>
</feature>
<evidence type="ECO:0000256" key="1">
    <source>
        <dbReference type="ARBA" id="ARBA00005466"/>
    </source>
</evidence>
<accession>A0A8K0WNT7</accession>
<evidence type="ECO:0000259" key="7">
    <source>
        <dbReference type="PROSITE" id="PS51387"/>
    </source>
</evidence>
<evidence type="ECO:0000256" key="6">
    <source>
        <dbReference type="SAM" id="SignalP"/>
    </source>
</evidence>
<keyword evidence="2" id="KW-0285">Flavoprotein</keyword>
<name>A0A8K0WNT7_9HYPO</name>
<feature type="domain" description="FAD-binding PCMH-type" evidence="7">
    <location>
        <begin position="70"/>
        <end position="242"/>
    </location>
</feature>
<evidence type="ECO:0000256" key="3">
    <source>
        <dbReference type="ARBA" id="ARBA00022827"/>
    </source>
</evidence>
<dbReference type="PANTHER" id="PTHR42973:SF53">
    <property type="entry name" value="FAD-BINDING PCMH-TYPE DOMAIN-CONTAINING PROTEIN-RELATED"/>
    <property type="match status" value="1"/>
</dbReference>
<keyword evidence="9" id="KW-1185">Reference proteome</keyword>
<evidence type="ECO:0000256" key="5">
    <source>
        <dbReference type="SAM" id="MobiDB-lite"/>
    </source>
</evidence>
<dbReference type="GO" id="GO:0016491">
    <property type="term" value="F:oxidoreductase activity"/>
    <property type="evidence" value="ECO:0007669"/>
    <property type="project" value="UniProtKB-KW"/>
</dbReference>
<dbReference type="InterPro" id="IPR050416">
    <property type="entry name" value="FAD-linked_Oxidoreductase"/>
</dbReference>
<keyword evidence="3" id="KW-0274">FAD</keyword>
<dbReference type="Proteomes" id="UP000813444">
    <property type="component" value="Unassembled WGS sequence"/>
</dbReference>
<evidence type="ECO:0000256" key="2">
    <source>
        <dbReference type="ARBA" id="ARBA00022630"/>
    </source>
</evidence>
<dbReference type="Gene3D" id="3.30.465.10">
    <property type="match status" value="1"/>
</dbReference>
<feature type="chain" id="PRO_5035444808" description="FAD-binding PCMH-type domain-containing protein" evidence="6">
    <location>
        <begin position="25"/>
        <end position="397"/>
    </location>
</feature>
<keyword evidence="4" id="KW-0560">Oxidoreductase</keyword>
<gene>
    <name evidence="8" type="ORF">B0I35DRAFT_481044</name>
</gene>
<dbReference type="InterPro" id="IPR016169">
    <property type="entry name" value="FAD-bd_PCMH_sub2"/>
</dbReference>
<dbReference type="PROSITE" id="PS51387">
    <property type="entry name" value="FAD_PCMH"/>
    <property type="match status" value="1"/>
</dbReference>
<feature type="region of interest" description="Disordered" evidence="5">
    <location>
        <begin position="353"/>
        <end position="397"/>
    </location>
</feature>
<reference evidence="8" key="1">
    <citation type="journal article" date="2021" name="Nat. Commun.">
        <title>Genetic determinants of endophytism in the Arabidopsis root mycobiome.</title>
        <authorList>
            <person name="Mesny F."/>
            <person name="Miyauchi S."/>
            <person name="Thiergart T."/>
            <person name="Pickel B."/>
            <person name="Atanasova L."/>
            <person name="Karlsson M."/>
            <person name="Huettel B."/>
            <person name="Barry K.W."/>
            <person name="Haridas S."/>
            <person name="Chen C."/>
            <person name="Bauer D."/>
            <person name="Andreopoulos W."/>
            <person name="Pangilinan J."/>
            <person name="LaButti K."/>
            <person name="Riley R."/>
            <person name="Lipzen A."/>
            <person name="Clum A."/>
            <person name="Drula E."/>
            <person name="Henrissat B."/>
            <person name="Kohler A."/>
            <person name="Grigoriev I.V."/>
            <person name="Martin F.M."/>
            <person name="Hacquard S."/>
        </authorList>
    </citation>
    <scope>NUCLEOTIDE SEQUENCE</scope>
    <source>
        <strain evidence="8">MPI-CAGE-CH-0235</strain>
    </source>
</reference>
<dbReference type="SUPFAM" id="SSF56176">
    <property type="entry name" value="FAD-binding/transporter-associated domain-like"/>
    <property type="match status" value="1"/>
</dbReference>
<organism evidence="8 9">
    <name type="scientific">Stachybotrys elegans</name>
    <dbReference type="NCBI Taxonomy" id="80388"/>
    <lineage>
        <taxon>Eukaryota</taxon>
        <taxon>Fungi</taxon>
        <taxon>Dikarya</taxon>
        <taxon>Ascomycota</taxon>
        <taxon>Pezizomycotina</taxon>
        <taxon>Sordariomycetes</taxon>
        <taxon>Hypocreomycetidae</taxon>
        <taxon>Hypocreales</taxon>
        <taxon>Stachybotryaceae</taxon>
        <taxon>Stachybotrys</taxon>
    </lineage>
</organism>
<protein>
    <recommendedName>
        <fullName evidence="7">FAD-binding PCMH-type domain-containing protein</fullName>
    </recommendedName>
</protein>
<dbReference type="EMBL" id="JAGPNK010000010">
    <property type="protein sequence ID" value="KAH7312601.1"/>
    <property type="molecule type" value="Genomic_DNA"/>
</dbReference>
<dbReference type="InterPro" id="IPR036318">
    <property type="entry name" value="FAD-bd_PCMH-like_sf"/>
</dbReference>
<dbReference type="InterPro" id="IPR016166">
    <property type="entry name" value="FAD-bd_PCMH"/>
</dbReference>
<evidence type="ECO:0000256" key="4">
    <source>
        <dbReference type="ARBA" id="ARBA00023002"/>
    </source>
</evidence>
<evidence type="ECO:0000313" key="8">
    <source>
        <dbReference type="EMBL" id="KAH7312601.1"/>
    </source>
</evidence>
<dbReference type="AlphaFoldDB" id="A0A8K0WNT7"/>
<dbReference type="PANTHER" id="PTHR42973">
    <property type="entry name" value="BINDING OXIDOREDUCTASE, PUTATIVE (AFU_ORTHOLOGUE AFUA_1G17690)-RELATED"/>
    <property type="match status" value="1"/>
</dbReference>
<sequence length="397" mass="43180">MVLQTMWTFASWAGMLSFAAFVEAGPVADKRQAAKSCCVALEAAGLGERILYPGSASYQGRVDSFFSIDTRLTPYCFVQPETSSEVSQAVKALVADESCTFAVRSGGHTLWEGANNIEDGVTIDLGRMTTTRYHPEKGTATVSPGSRWVDVYAKLGEDGVAVKGGRTGTVGVGGLVIGGGMSFFSARKGFVCDTVEEFEVVLADGEIVIASRDSNAGLFKALKGGSSNFGIVTRYEMEAFEVGDMFGGLVLWNRTHTEEMIHAMVGFAENIEQDPYSTAFLMWWHDPVMFHETTILSGMHNTRGHVSSSLDRLLSVPQVANTTRLAPITSFNPELEIAPIRRRTLLRLTGRRIDNNDDEDGEDSEGDEDNDNAEDDDDNNDERGRRGKSSCCTSTKI</sequence>
<dbReference type="OrthoDB" id="2151789at2759"/>
<dbReference type="Pfam" id="PF01565">
    <property type="entry name" value="FAD_binding_4"/>
    <property type="match status" value="1"/>
</dbReference>
<proteinExistence type="inferred from homology"/>
<dbReference type="GO" id="GO:0071949">
    <property type="term" value="F:FAD binding"/>
    <property type="evidence" value="ECO:0007669"/>
    <property type="project" value="InterPro"/>
</dbReference>
<comment type="similarity">
    <text evidence="1">Belongs to the oxygen-dependent FAD-linked oxidoreductase family.</text>
</comment>
<dbReference type="InterPro" id="IPR006094">
    <property type="entry name" value="Oxid_FAD_bind_N"/>
</dbReference>
<evidence type="ECO:0000313" key="9">
    <source>
        <dbReference type="Proteomes" id="UP000813444"/>
    </source>
</evidence>
<comment type="caution">
    <text evidence="8">The sequence shown here is derived from an EMBL/GenBank/DDBJ whole genome shotgun (WGS) entry which is preliminary data.</text>
</comment>